<dbReference type="Gene3D" id="3.40.630.10">
    <property type="entry name" value="Zn peptidases"/>
    <property type="match status" value="1"/>
</dbReference>
<protein>
    <submittedName>
        <fullName evidence="9">M42 family peptidase</fullName>
    </submittedName>
</protein>
<evidence type="ECO:0000256" key="1">
    <source>
        <dbReference type="ARBA" id="ARBA00006272"/>
    </source>
</evidence>
<dbReference type="InterPro" id="IPR008007">
    <property type="entry name" value="Peptidase_M42"/>
</dbReference>
<feature type="binding site" evidence="8">
    <location>
        <position position="207"/>
    </location>
    <ligand>
        <name>Zn(2+)</name>
        <dbReference type="ChEBI" id="CHEBI:29105"/>
        <label>2</label>
    </ligand>
</feature>
<evidence type="ECO:0000256" key="5">
    <source>
        <dbReference type="ARBA" id="ARBA00022801"/>
    </source>
</evidence>
<evidence type="ECO:0000256" key="3">
    <source>
        <dbReference type="ARBA" id="ARBA00022670"/>
    </source>
</evidence>
<dbReference type="InterPro" id="IPR023367">
    <property type="entry name" value="Peptidase_M42_dom2"/>
</dbReference>
<feature type="active site" description="Proton acceptor" evidence="7">
    <location>
        <position position="206"/>
    </location>
</feature>
<dbReference type="SUPFAM" id="SSF101821">
    <property type="entry name" value="Aminopeptidase/glucanase lid domain"/>
    <property type="match status" value="1"/>
</dbReference>
<evidence type="ECO:0000256" key="6">
    <source>
        <dbReference type="PIRNR" id="PIRNR001123"/>
    </source>
</evidence>
<evidence type="ECO:0000256" key="2">
    <source>
        <dbReference type="ARBA" id="ARBA00022438"/>
    </source>
</evidence>
<keyword evidence="3" id="KW-0645">Protease</keyword>
<comment type="cofactor">
    <cofactor evidence="8">
        <name>a divalent metal cation</name>
        <dbReference type="ChEBI" id="CHEBI:60240"/>
    </cofactor>
    <text evidence="8">Binds 2 divalent metal cations per subunit.</text>
</comment>
<sequence>MDIEKTLNILSSAFGLSSFEDSVIEKMEKMCKPLANKTYFDKAGNLIAYKKGTEGKNKVIIATHIDEIGLIVSGIEENGLLRFNTIGGVDIRILPGSEVVVLGEKHLNGVIGSIPPHFQNKGGILKPYEKSELYIDTGFDGKAIRKYVDIGTPVAFRPKFINLKNSKCSNKSFDNRSSCVASLYVLDLLRKYNHKWDVYSIFTLQEEYTMLGGRTAGYNTIPDLAIAMDATFGQQPGVSDDQGYDIDKVLTISRGPNLHIKATEELMDVADEEKIPYEIEVSPRMSGTDAMALQTTGKGIPTVLISLPIRNMHTSLETININIIKTASKLVARFIASLDSNYENRFE</sequence>
<dbReference type="EMBL" id="QNBD01000010">
    <property type="protein sequence ID" value="RKX72576.1"/>
    <property type="molecule type" value="Genomic_DNA"/>
</dbReference>
<feature type="binding site" evidence="8">
    <location>
        <position position="174"/>
    </location>
    <ligand>
        <name>Zn(2+)</name>
        <dbReference type="ChEBI" id="CHEBI:29105"/>
        <label>1</label>
    </ligand>
</feature>
<evidence type="ECO:0000256" key="7">
    <source>
        <dbReference type="PIRSR" id="PIRSR001123-1"/>
    </source>
</evidence>
<name>A0A660SR72_UNCT6</name>
<keyword evidence="4 8" id="KW-0479">Metal-binding</keyword>
<dbReference type="Gene3D" id="2.40.30.40">
    <property type="entry name" value="Peptidase M42, domain 2"/>
    <property type="match status" value="1"/>
</dbReference>
<dbReference type="Proteomes" id="UP000271125">
    <property type="component" value="Unassembled WGS sequence"/>
</dbReference>
<reference evidence="9 10" key="1">
    <citation type="submission" date="2018-06" db="EMBL/GenBank/DDBJ databases">
        <title>Extensive metabolic versatility and redundancy in microbially diverse, dynamic hydrothermal sediments.</title>
        <authorList>
            <person name="Dombrowski N."/>
            <person name="Teske A."/>
            <person name="Baker B.J."/>
        </authorList>
    </citation>
    <scope>NUCLEOTIDE SEQUENCE [LARGE SCALE GENOMIC DNA]</scope>
    <source>
        <strain evidence="9">B10_G13</strain>
    </source>
</reference>
<dbReference type="GO" id="GO:0006508">
    <property type="term" value="P:proteolysis"/>
    <property type="evidence" value="ECO:0007669"/>
    <property type="project" value="UniProtKB-KW"/>
</dbReference>
<dbReference type="Pfam" id="PF05343">
    <property type="entry name" value="Peptidase_M42"/>
    <property type="match status" value="1"/>
</dbReference>
<feature type="binding site" evidence="8">
    <location>
        <position position="313"/>
    </location>
    <ligand>
        <name>Zn(2+)</name>
        <dbReference type="ChEBI" id="CHEBI:29105"/>
        <label>2</label>
    </ligand>
</feature>
<dbReference type="PANTHER" id="PTHR32481:SF0">
    <property type="entry name" value="AMINOPEPTIDASE YPDE-RELATED"/>
    <property type="match status" value="1"/>
</dbReference>
<evidence type="ECO:0000313" key="9">
    <source>
        <dbReference type="EMBL" id="RKX72576.1"/>
    </source>
</evidence>
<accession>A0A660SR72</accession>
<feature type="binding site" evidence="8">
    <location>
        <position position="64"/>
    </location>
    <ligand>
        <name>Zn(2+)</name>
        <dbReference type="ChEBI" id="CHEBI:29105"/>
        <label>1</label>
    </ligand>
</feature>
<evidence type="ECO:0000256" key="4">
    <source>
        <dbReference type="ARBA" id="ARBA00022723"/>
    </source>
</evidence>
<dbReference type="GO" id="GO:0046872">
    <property type="term" value="F:metal ion binding"/>
    <property type="evidence" value="ECO:0007669"/>
    <property type="project" value="UniProtKB-UniRule"/>
</dbReference>
<feature type="binding site" evidence="8">
    <location>
        <position position="174"/>
    </location>
    <ligand>
        <name>Zn(2+)</name>
        <dbReference type="ChEBI" id="CHEBI:29105"/>
        <label>2</label>
    </ligand>
</feature>
<dbReference type="SUPFAM" id="SSF53187">
    <property type="entry name" value="Zn-dependent exopeptidases"/>
    <property type="match status" value="1"/>
</dbReference>
<comment type="caution">
    <text evidence="9">The sequence shown here is derived from an EMBL/GenBank/DDBJ whole genome shotgun (WGS) entry which is preliminary data.</text>
</comment>
<feature type="binding site" evidence="8">
    <location>
        <position position="229"/>
    </location>
    <ligand>
        <name>Zn(2+)</name>
        <dbReference type="ChEBI" id="CHEBI:29105"/>
        <label>1</label>
    </ligand>
</feature>
<dbReference type="PIRSF" id="PIRSF001123">
    <property type="entry name" value="PepA_GA"/>
    <property type="match status" value="1"/>
</dbReference>
<keyword evidence="5" id="KW-0378">Hydrolase</keyword>
<dbReference type="GO" id="GO:0004177">
    <property type="term" value="F:aminopeptidase activity"/>
    <property type="evidence" value="ECO:0007669"/>
    <property type="project" value="UniProtKB-UniRule"/>
</dbReference>
<evidence type="ECO:0000313" key="10">
    <source>
        <dbReference type="Proteomes" id="UP000271125"/>
    </source>
</evidence>
<evidence type="ECO:0000256" key="8">
    <source>
        <dbReference type="PIRSR" id="PIRSR001123-2"/>
    </source>
</evidence>
<dbReference type="InterPro" id="IPR051464">
    <property type="entry name" value="Peptidase_M42_aminopept"/>
</dbReference>
<dbReference type="PANTHER" id="PTHR32481">
    <property type="entry name" value="AMINOPEPTIDASE"/>
    <property type="match status" value="1"/>
</dbReference>
<gene>
    <name evidence="9" type="ORF">DRP43_00385</name>
</gene>
<dbReference type="AlphaFoldDB" id="A0A660SR72"/>
<proteinExistence type="inferred from homology"/>
<comment type="similarity">
    <text evidence="1 6">Belongs to the peptidase M42 family.</text>
</comment>
<keyword evidence="2" id="KW-0031">Aminopeptidase</keyword>
<organism evidence="9 10">
    <name type="scientific">candidate division TA06 bacterium</name>
    <dbReference type="NCBI Taxonomy" id="2250710"/>
    <lineage>
        <taxon>Bacteria</taxon>
        <taxon>Bacteria division TA06</taxon>
    </lineage>
</organism>